<keyword evidence="5" id="KW-1185">Reference proteome</keyword>
<dbReference type="AlphaFoldDB" id="A0AAE0QFQ2"/>
<dbReference type="InterPro" id="IPR011993">
    <property type="entry name" value="PH-like_dom_sf"/>
</dbReference>
<dbReference type="InterPro" id="IPR039576">
    <property type="entry name" value="APBB1/2/3"/>
</dbReference>
<dbReference type="EMBL" id="JAUCMX010000016">
    <property type="protein sequence ID" value="KAK3519817.1"/>
    <property type="molecule type" value="Genomic_DNA"/>
</dbReference>
<proteinExistence type="predicted"/>
<dbReference type="GO" id="GO:0005634">
    <property type="term" value="C:nucleus"/>
    <property type="evidence" value="ECO:0007669"/>
    <property type="project" value="TreeGrafter"/>
</dbReference>
<reference evidence="4" key="1">
    <citation type="submission" date="2023-06" db="EMBL/GenBank/DDBJ databases">
        <title>Male Hemibagrus guttatus genome.</title>
        <authorList>
            <person name="Bian C."/>
        </authorList>
    </citation>
    <scope>NUCLEOTIDE SEQUENCE</scope>
    <source>
        <strain evidence="4">Male_cb2023</strain>
        <tissue evidence="4">Muscle</tissue>
    </source>
</reference>
<dbReference type="InterPro" id="IPR006020">
    <property type="entry name" value="PTB/PI_dom"/>
</dbReference>
<feature type="compositionally biased region" description="Basic residues" evidence="2">
    <location>
        <begin position="1"/>
        <end position="12"/>
    </location>
</feature>
<dbReference type="Pfam" id="PF00640">
    <property type="entry name" value="PID"/>
    <property type="match status" value="1"/>
</dbReference>
<feature type="region of interest" description="Disordered" evidence="2">
    <location>
        <begin position="1"/>
        <end position="29"/>
    </location>
</feature>
<dbReference type="SUPFAM" id="SSF50729">
    <property type="entry name" value="PH domain-like"/>
    <property type="match status" value="1"/>
</dbReference>
<evidence type="ECO:0000313" key="4">
    <source>
        <dbReference type="EMBL" id="KAK3519817.1"/>
    </source>
</evidence>
<dbReference type="GO" id="GO:0005737">
    <property type="term" value="C:cytoplasm"/>
    <property type="evidence" value="ECO:0007669"/>
    <property type="project" value="TreeGrafter"/>
</dbReference>
<keyword evidence="1" id="KW-0677">Repeat</keyword>
<name>A0AAE0QFQ2_9TELE</name>
<dbReference type="GO" id="GO:0001540">
    <property type="term" value="F:amyloid-beta binding"/>
    <property type="evidence" value="ECO:0007669"/>
    <property type="project" value="InterPro"/>
</dbReference>
<dbReference type="Proteomes" id="UP001274896">
    <property type="component" value="Unassembled WGS sequence"/>
</dbReference>
<accession>A0AAE0QFQ2</accession>
<dbReference type="Gene3D" id="2.30.29.30">
    <property type="entry name" value="Pleckstrin-homology domain (PH domain)/Phosphotyrosine-binding domain (PTB)"/>
    <property type="match status" value="1"/>
</dbReference>
<organism evidence="4 5">
    <name type="scientific">Hemibagrus guttatus</name>
    <dbReference type="NCBI Taxonomy" id="175788"/>
    <lineage>
        <taxon>Eukaryota</taxon>
        <taxon>Metazoa</taxon>
        <taxon>Chordata</taxon>
        <taxon>Craniata</taxon>
        <taxon>Vertebrata</taxon>
        <taxon>Euteleostomi</taxon>
        <taxon>Actinopterygii</taxon>
        <taxon>Neopterygii</taxon>
        <taxon>Teleostei</taxon>
        <taxon>Ostariophysi</taxon>
        <taxon>Siluriformes</taxon>
        <taxon>Bagridae</taxon>
        <taxon>Hemibagrus</taxon>
    </lineage>
</organism>
<feature type="domain" description="PID" evidence="3">
    <location>
        <begin position="42"/>
        <end position="142"/>
    </location>
</feature>
<dbReference type="PANTHER" id="PTHR14058:SF8">
    <property type="entry name" value="PROTEIN FE65 HOMOLOG"/>
    <property type="match status" value="1"/>
</dbReference>
<evidence type="ECO:0000256" key="2">
    <source>
        <dbReference type="SAM" id="MobiDB-lite"/>
    </source>
</evidence>
<dbReference type="GO" id="GO:0006355">
    <property type="term" value="P:regulation of DNA-templated transcription"/>
    <property type="evidence" value="ECO:0007669"/>
    <property type="project" value="TreeGrafter"/>
</dbReference>
<feature type="region of interest" description="Disordered" evidence="2">
    <location>
        <begin position="142"/>
        <end position="164"/>
    </location>
</feature>
<sequence length="212" mass="23808">MKLRKRQGKANKRGSGEERRAKVPPPPADTVIPINDFETHVFRVRSLGWMEVCEADMVSSSVVISDCIRLLQQSSTHSNTHTLRRRERESAGEMEEGKAMLLVLQDATLTLIDPVDHTLLHSQPIGSISVWGVGRGHSRLSYREGERERETEGIVKGKGSTEGTVTDEWRTEECAVCACGNNEPGSHLVLIEMSDSHLQVPVEYIRKDMYER</sequence>
<evidence type="ECO:0000313" key="5">
    <source>
        <dbReference type="Proteomes" id="UP001274896"/>
    </source>
</evidence>
<gene>
    <name evidence="4" type="ORF">QTP70_006479</name>
</gene>
<evidence type="ECO:0000259" key="3">
    <source>
        <dbReference type="Pfam" id="PF00640"/>
    </source>
</evidence>
<comment type="caution">
    <text evidence="4">The sequence shown here is derived from an EMBL/GenBank/DDBJ whole genome shotgun (WGS) entry which is preliminary data.</text>
</comment>
<feature type="compositionally biased region" description="Basic and acidic residues" evidence="2">
    <location>
        <begin position="142"/>
        <end position="155"/>
    </location>
</feature>
<dbReference type="PANTHER" id="PTHR14058">
    <property type="entry name" value="AMYLOID BETA A4 PRECURSOR PROTEIN-BINDING FAMILY B"/>
    <property type="match status" value="1"/>
</dbReference>
<evidence type="ECO:0000256" key="1">
    <source>
        <dbReference type="ARBA" id="ARBA00022737"/>
    </source>
</evidence>
<protein>
    <recommendedName>
        <fullName evidence="3">PID domain-containing protein</fullName>
    </recommendedName>
</protein>